<dbReference type="PANTHER" id="PTHR33908">
    <property type="entry name" value="MANNOSYLTRANSFERASE YKCB-RELATED"/>
    <property type="match status" value="1"/>
</dbReference>
<feature type="transmembrane region" description="Helical" evidence="8">
    <location>
        <begin position="302"/>
        <end position="321"/>
    </location>
</feature>
<name>A0A059KRE1_9BURK</name>
<dbReference type="GO" id="GO:0009103">
    <property type="term" value="P:lipopolysaccharide biosynthetic process"/>
    <property type="evidence" value="ECO:0007669"/>
    <property type="project" value="UniProtKB-ARBA"/>
</dbReference>
<keyword evidence="2" id="KW-1003">Cell membrane</keyword>
<dbReference type="PANTHER" id="PTHR33908:SF3">
    <property type="entry name" value="UNDECAPRENYL PHOSPHATE-ALPHA-4-AMINO-4-DEOXY-L-ARABINOSE ARABINOSYL TRANSFERASE"/>
    <property type="match status" value="1"/>
</dbReference>
<evidence type="ECO:0000256" key="3">
    <source>
        <dbReference type="ARBA" id="ARBA00022676"/>
    </source>
</evidence>
<dbReference type="GO" id="GO:0010041">
    <property type="term" value="P:response to iron(III) ion"/>
    <property type="evidence" value="ECO:0007669"/>
    <property type="project" value="TreeGrafter"/>
</dbReference>
<dbReference type="GO" id="GO:0000030">
    <property type="term" value="F:mannosyltransferase activity"/>
    <property type="evidence" value="ECO:0007669"/>
    <property type="project" value="InterPro"/>
</dbReference>
<evidence type="ECO:0000256" key="8">
    <source>
        <dbReference type="SAM" id="Phobius"/>
    </source>
</evidence>
<dbReference type="RefSeq" id="WP_051631561.1">
    <property type="nucleotide sequence ID" value="NZ_AZRA01000019.1"/>
</dbReference>
<evidence type="ECO:0000256" key="6">
    <source>
        <dbReference type="ARBA" id="ARBA00022989"/>
    </source>
</evidence>
<keyword evidence="4" id="KW-0808">Transferase</keyword>
<feature type="domain" description="ArnT-like N-terminal" evidence="9">
    <location>
        <begin position="14"/>
        <end position="207"/>
    </location>
</feature>
<reference evidence="10 11" key="1">
    <citation type="journal article" date="2014" name="FEMS Microbiol. Ecol.">
        <title>Sphaerotilus natans encrusted with nanoball-shaped Fe(III) oxide minerals formed by nitrate-reducing mixotrophic Fe(II) oxidation.</title>
        <authorList>
            <person name="Park S."/>
            <person name="Kim D.H."/>
            <person name="Lee J.H."/>
            <person name="Hur H.G."/>
        </authorList>
    </citation>
    <scope>NUCLEOTIDE SEQUENCE [LARGE SCALE GENOMIC DNA]</scope>
    <source>
        <strain evidence="10 11">DSM 6575</strain>
    </source>
</reference>
<sequence length="553" mass="58875">MHRTPEPLAPRWLVWALLLLGAMLLRLGAAPLLDVDEGAFGEASREMLAGGDWSRTTLNGEPRWDKPILIYWLQAGAMALLGQQEFALRLPSVLAAWGWVLATVMFARPRWGDAAALGAGAVLASGLGVALIGRAATADALLNLWLALAGLDLWRHLEAAPGSAAARQALRRTALWIGLGLLTKGPIALIVPGAAALVFVALHRGPVPTGTRLRGLLGDGAAWALMLAVALPWYALMLVQHGQAFIDGFLVRHNLSRYQGTLEGHGGSLGYYLLVLPLLMLPWAPLLVQLLRRARALWREPLAGYLLGWAGFVIVFFSLSGTKLPHYALYGLTPLALLTGRLLAAEAPGEALPGALLRLQQALLMLLAPLLAGATLALQARAEHIADPLYRTLLAAPTPEPGPLAAGALLAAAAAALCLTGARGRLSETARLSAAALCGLLWIHGQLSPWWSERLQGPVRDLARQAQLQPGAPAAVQWGLHLPSFAFHLDRQAPRRAPRPGELALVRADQLARLTEEAGLAAPVRLAERNGLVLVLVLVLVQVRMPTEGDAPR</sequence>
<feature type="transmembrane region" description="Helical" evidence="8">
    <location>
        <begin position="114"/>
        <end position="136"/>
    </location>
</feature>
<keyword evidence="6 8" id="KW-1133">Transmembrane helix</keyword>
<evidence type="ECO:0000313" key="11">
    <source>
        <dbReference type="Proteomes" id="UP000026714"/>
    </source>
</evidence>
<dbReference type="AlphaFoldDB" id="A0A059KRE1"/>
<protein>
    <recommendedName>
        <fullName evidence="9">ArnT-like N-terminal domain-containing protein</fullName>
    </recommendedName>
</protein>
<dbReference type="InterPro" id="IPR050297">
    <property type="entry name" value="LipidA_mod_glycosyltrf_83"/>
</dbReference>
<feature type="transmembrane region" description="Helical" evidence="8">
    <location>
        <begin position="185"/>
        <end position="203"/>
    </location>
</feature>
<accession>A0A059KRE1</accession>
<feature type="transmembrane region" description="Helical" evidence="8">
    <location>
        <begin position="12"/>
        <end position="33"/>
    </location>
</feature>
<evidence type="ECO:0000259" key="9">
    <source>
        <dbReference type="Pfam" id="PF02366"/>
    </source>
</evidence>
<keyword evidence="5 8" id="KW-0812">Transmembrane</keyword>
<dbReference type="Proteomes" id="UP000026714">
    <property type="component" value="Unassembled WGS sequence"/>
</dbReference>
<evidence type="ECO:0000256" key="2">
    <source>
        <dbReference type="ARBA" id="ARBA00022475"/>
    </source>
</evidence>
<gene>
    <name evidence="10" type="ORF">X805_07600</name>
</gene>
<comment type="caution">
    <text evidence="10">The sequence shown here is derived from an EMBL/GenBank/DDBJ whole genome shotgun (WGS) entry which is preliminary data.</text>
</comment>
<comment type="subcellular location">
    <subcellularLocation>
        <location evidence="1">Cell membrane</location>
        <topology evidence="1">Multi-pass membrane protein</topology>
    </subcellularLocation>
</comment>
<evidence type="ECO:0000256" key="1">
    <source>
        <dbReference type="ARBA" id="ARBA00004651"/>
    </source>
</evidence>
<dbReference type="eggNOG" id="COG1807">
    <property type="taxonomic scope" value="Bacteria"/>
</dbReference>
<dbReference type="STRING" id="34103.SAMN05421778_10939"/>
<proteinExistence type="predicted"/>
<dbReference type="InterPro" id="IPR003342">
    <property type="entry name" value="ArnT-like_N"/>
</dbReference>
<feature type="transmembrane region" description="Helical" evidence="8">
    <location>
        <begin position="86"/>
        <end position="107"/>
    </location>
</feature>
<dbReference type="EMBL" id="AZRA01000019">
    <property type="protein sequence ID" value="KDB53678.1"/>
    <property type="molecule type" value="Genomic_DNA"/>
</dbReference>
<organism evidence="10 11">
    <name type="scientific">Sphaerotilus natans subsp. natans DSM 6575</name>
    <dbReference type="NCBI Taxonomy" id="1286631"/>
    <lineage>
        <taxon>Bacteria</taxon>
        <taxon>Pseudomonadati</taxon>
        <taxon>Pseudomonadota</taxon>
        <taxon>Betaproteobacteria</taxon>
        <taxon>Burkholderiales</taxon>
        <taxon>Sphaerotilaceae</taxon>
        <taxon>Sphaerotilus</taxon>
    </lineage>
</organism>
<evidence type="ECO:0000256" key="4">
    <source>
        <dbReference type="ARBA" id="ARBA00022679"/>
    </source>
</evidence>
<evidence type="ECO:0000313" key="10">
    <source>
        <dbReference type="EMBL" id="KDB53678.1"/>
    </source>
</evidence>
<dbReference type="GO" id="GO:0005886">
    <property type="term" value="C:plasma membrane"/>
    <property type="evidence" value="ECO:0007669"/>
    <property type="project" value="UniProtKB-SubCell"/>
</dbReference>
<evidence type="ECO:0000256" key="5">
    <source>
        <dbReference type="ARBA" id="ARBA00022692"/>
    </source>
</evidence>
<dbReference type="GO" id="GO:0006493">
    <property type="term" value="P:protein O-linked glycosylation"/>
    <property type="evidence" value="ECO:0007669"/>
    <property type="project" value="InterPro"/>
</dbReference>
<feature type="transmembrane region" description="Helical" evidence="8">
    <location>
        <begin position="269"/>
        <end position="290"/>
    </location>
</feature>
<keyword evidence="11" id="KW-1185">Reference proteome</keyword>
<evidence type="ECO:0000256" key="7">
    <source>
        <dbReference type="ARBA" id="ARBA00023136"/>
    </source>
</evidence>
<dbReference type="Pfam" id="PF02366">
    <property type="entry name" value="PMT"/>
    <property type="match status" value="1"/>
</dbReference>
<keyword evidence="3" id="KW-0328">Glycosyltransferase</keyword>
<dbReference type="GO" id="GO:0016763">
    <property type="term" value="F:pentosyltransferase activity"/>
    <property type="evidence" value="ECO:0007669"/>
    <property type="project" value="TreeGrafter"/>
</dbReference>
<keyword evidence="7 8" id="KW-0472">Membrane</keyword>
<feature type="transmembrane region" description="Helical" evidence="8">
    <location>
        <begin position="215"/>
        <end position="235"/>
    </location>
</feature>